<dbReference type="Proteomes" id="UP001283361">
    <property type="component" value="Unassembled WGS sequence"/>
</dbReference>
<evidence type="ECO:0000313" key="2">
    <source>
        <dbReference type="Proteomes" id="UP001283361"/>
    </source>
</evidence>
<accession>A0AAE1AD21</accession>
<dbReference type="EMBL" id="JAWDGP010002177">
    <property type="protein sequence ID" value="KAK3785016.1"/>
    <property type="molecule type" value="Genomic_DNA"/>
</dbReference>
<keyword evidence="2" id="KW-1185">Reference proteome</keyword>
<evidence type="ECO:0000313" key="1">
    <source>
        <dbReference type="EMBL" id="KAK3785016.1"/>
    </source>
</evidence>
<dbReference type="AlphaFoldDB" id="A0AAE1AD21"/>
<comment type="caution">
    <text evidence="1">The sequence shown here is derived from an EMBL/GenBank/DDBJ whole genome shotgun (WGS) entry which is preliminary data.</text>
</comment>
<proteinExistence type="predicted"/>
<protein>
    <submittedName>
        <fullName evidence="1">Uncharacterized protein</fullName>
    </submittedName>
</protein>
<organism evidence="1 2">
    <name type="scientific">Elysia crispata</name>
    <name type="common">lettuce slug</name>
    <dbReference type="NCBI Taxonomy" id="231223"/>
    <lineage>
        <taxon>Eukaryota</taxon>
        <taxon>Metazoa</taxon>
        <taxon>Spiralia</taxon>
        <taxon>Lophotrochozoa</taxon>
        <taxon>Mollusca</taxon>
        <taxon>Gastropoda</taxon>
        <taxon>Heterobranchia</taxon>
        <taxon>Euthyneura</taxon>
        <taxon>Panpulmonata</taxon>
        <taxon>Sacoglossa</taxon>
        <taxon>Placobranchoidea</taxon>
        <taxon>Plakobranchidae</taxon>
        <taxon>Elysia</taxon>
    </lineage>
</organism>
<sequence length="122" mass="13913">MWRGMRHACRTDTGRELCGSVECVPEPSAERSINTNEVLILPHGKLYISHKRSATLKLFDARRRQISNLRGFPDALWNRCVKESAITIFAFDEEFELLGLRIVKKTEKSVLIPATRRSNVTG</sequence>
<gene>
    <name evidence="1" type="ORF">RRG08_037968</name>
</gene>
<name>A0AAE1AD21_9GAST</name>
<reference evidence="1" key="1">
    <citation type="journal article" date="2023" name="G3 (Bethesda)">
        <title>A reference genome for the long-term kleptoplast-retaining sea slug Elysia crispata morphotype clarki.</title>
        <authorList>
            <person name="Eastman K.E."/>
            <person name="Pendleton A.L."/>
            <person name="Shaikh M.A."/>
            <person name="Suttiyut T."/>
            <person name="Ogas R."/>
            <person name="Tomko P."/>
            <person name="Gavelis G."/>
            <person name="Widhalm J.R."/>
            <person name="Wisecaver J.H."/>
        </authorList>
    </citation>
    <scope>NUCLEOTIDE SEQUENCE</scope>
    <source>
        <strain evidence="1">ECLA1</strain>
    </source>
</reference>